<comment type="caution">
    <text evidence="2">The sequence shown here is derived from an EMBL/GenBank/DDBJ whole genome shotgun (WGS) entry which is preliminary data.</text>
</comment>
<dbReference type="Proteomes" id="UP000017861">
    <property type="component" value="Unassembled WGS sequence"/>
</dbReference>
<feature type="compositionally biased region" description="Polar residues" evidence="1">
    <location>
        <begin position="54"/>
        <end position="71"/>
    </location>
</feature>
<dbReference type="EMBL" id="AYLP01000155">
    <property type="protein sequence ID" value="ESS62887.1"/>
    <property type="molecule type" value="Genomic_DNA"/>
</dbReference>
<reference evidence="2 3" key="1">
    <citation type="journal article" date="2014" name="Genome Announc.">
        <title>Trypanosoma cruzi Clone Dm28c Draft Genome Sequence.</title>
        <authorList>
            <person name="Grisard E.C."/>
            <person name="Teixeira S.M."/>
            <person name="de Almeida L.G."/>
            <person name="Stoco P.H."/>
            <person name="Gerber A.L."/>
            <person name="Talavera-Lopez C."/>
            <person name="Lima O.C."/>
            <person name="Andersson B."/>
            <person name="de Vasconcelos A.T."/>
        </authorList>
    </citation>
    <scope>NUCLEOTIDE SEQUENCE [LARGE SCALE GENOMIC DNA]</scope>
    <source>
        <strain evidence="2 3">Dm28c</strain>
    </source>
</reference>
<sequence length="71" mass="7724">MPAAHGQSSSSPSLLSLACSLQHKLTTRQRRVKAKRREKSHSRAQLQVAATAEAENTPQKTDRTSTIAKLA</sequence>
<proteinExistence type="predicted"/>
<dbReference type="VEuPathDB" id="TriTrypDB:TCDM_09396"/>
<evidence type="ECO:0000256" key="1">
    <source>
        <dbReference type="SAM" id="MobiDB-lite"/>
    </source>
</evidence>
<evidence type="ECO:0000313" key="3">
    <source>
        <dbReference type="Proteomes" id="UP000017861"/>
    </source>
</evidence>
<feature type="compositionally biased region" description="Basic residues" evidence="1">
    <location>
        <begin position="25"/>
        <end position="42"/>
    </location>
</feature>
<gene>
    <name evidence="2" type="ORF">TCDM_09396</name>
</gene>
<organism evidence="2 3">
    <name type="scientific">Trypanosoma cruzi Dm28c</name>
    <dbReference type="NCBI Taxonomy" id="1416333"/>
    <lineage>
        <taxon>Eukaryota</taxon>
        <taxon>Discoba</taxon>
        <taxon>Euglenozoa</taxon>
        <taxon>Kinetoplastea</taxon>
        <taxon>Metakinetoplastina</taxon>
        <taxon>Trypanosomatida</taxon>
        <taxon>Trypanosomatidae</taxon>
        <taxon>Trypanosoma</taxon>
        <taxon>Schizotrypanum</taxon>
    </lineage>
</organism>
<dbReference type="AlphaFoldDB" id="V5BA22"/>
<evidence type="ECO:0000313" key="2">
    <source>
        <dbReference type="EMBL" id="ESS62887.1"/>
    </source>
</evidence>
<accession>V5BA22</accession>
<protein>
    <submittedName>
        <fullName evidence="2">Uncharacterized protein</fullName>
    </submittedName>
</protein>
<name>V5BA22_TRYCR</name>
<feature type="region of interest" description="Disordered" evidence="1">
    <location>
        <begin position="25"/>
        <end position="71"/>
    </location>
</feature>